<keyword evidence="3" id="KW-1185">Reference proteome</keyword>
<accession>A0A1G6WS54</accession>
<evidence type="ECO:0000256" key="1">
    <source>
        <dbReference type="SAM" id="SignalP"/>
    </source>
</evidence>
<dbReference type="Proteomes" id="UP000199603">
    <property type="component" value="Unassembled WGS sequence"/>
</dbReference>
<dbReference type="AlphaFoldDB" id="A0A1G6WS54"/>
<dbReference type="InterPro" id="IPR021727">
    <property type="entry name" value="DUF3299"/>
</dbReference>
<proteinExistence type="predicted"/>
<sequence>MMKRLLLSLTFALFALPALAEVRTFDWLELIPEDELKLLQDQAVVDHDGEPVAPDYSESTPVLALNGAEGRLPGYIVPVTITEDNKISEFFVVPYFGACIHVPPPPPNQIVFAAPKEPIEMTEIWAAYWVYGKLEVKPTRNSVAQSHYVIEVEKVEPWE</sequence>
<dbReference type="Gene3D" id="2.40.50.870">
    <property type="entry name" value="Protein of unknown function (DUF3299)"/>
    <property type="match status" value="1"/>
</dbReference>
<protein>
    <recommendedName>
        <fullName evidence="4">DUF3299 domain-containing protein</fullName>
    </recommendedName>
</protein>
<dbReference type="Pfam" id="PF11736">
    <property type="entry name" value="DUF3299"/>
    <property type="match status" value="1"/>
</dbReference>
<dbReference type="STRING" id="265719.SAMN04488509_105139"/>
<dbReference type="EMBL" id="FNAG01000005">
    <property type="protein sequence ID" value="SDD68634.1"/>
    <property type="molecule type" value="Genomic_DNA"/>
</dbReference>
<organism evidence="2 3">
    <name type="scientific">Aquimonas voraii</name>
    <dbReference type="NCBI Taxonomy" id="265719"/>
    <lineage>
        <taxon>Bacteria</taxon>
        <taxon>Pseudomonadati</taxon>
        <taxon>Pseudomonadota</taxon>
        <taxon>Gammaproteobacteria</taxon>
        <taxon>Lysobacterales</taxon>
        <taxon>Lysobacteraceae</taxon>
        <taxon>Aquimonas</taxon>
    </lineage>
</organism>
<reference evidence="2 3" key="1">
    <citation type="submission" date="2016-10" db="EMBL/GenBank/DDBJ databases">
        <authorList>
            <person name="de Groot N.N."/>
        </authorList>
    </citation>
    <scope>NUCLEOTIDE SEQUENCE [LARGE SCALE GENOMIC DNA]</scope>
    <source>
        <strain evidence="2 3">DSM 16957</strain>
    </source>
</reference>
<evidence type="ECO:0000313" key="2">
    <source>
        <dbReference type="EMBL" id="SDD68634.1"/>
    </source>
</evidence>
<evidence type="ECO:0008006" key="4">
    <source>
        <dbReference type="Google" id="ProtNLM"/>
    </source>
</evidence>
<feature type="signal peptide" evidence="1">
    <location>
        <begin position="1"/>
        <end position="20"/>
    </location>
</feature>
<name>A0A1G6WS54_9GAMM</name>
<evidence type="ECO:0000313" key="3">
    <source>
        <dbReference type="Proteomes" id="UP000199603"/>
    </source>
</evidence>
<feature type="chain" id="PRO_5011723930" description="DUF3299 domain-containing protein" evidence="1">
    <location>
        <begin position="21"/>
        <end position="159"/>
    </location>
</feature>
<keyword evidence="1" id="KW-0732">Signal</keyword>
<gene>
    <name evidence="2" type="ORF">SAMN04488509_105139</name>
</gene>
<dbReference type="OrthoDB" id="9784998at2"/>